<keyword evidence="1" id="KW-0472">Membrane</keyword>
<sequence length="219" mass="22807">RSFGPNAPRKRELRMEQFEDRLLLSINPSGADDHVWNQTLARAIDRAADLGKYSEESLNAAESWVVGLSNGIPSAKVAGGLGADGYTWSGVTGGGLWSAALLLGATVVSIVLTPALLPWLPGRALAIKGAWVGGAFLAAVLGHAWYHVGSFGGALDGPINMAAWGLLIPAVASFFAMNFTGATTYTSLSGVRKEMALAVPLQACCALAGIVLWLVGQFV</sequence>
<dbReference type="EMBL" id="LAZR01065776">
    <property type="protein sequence ID" value="KKK54871.1"/>
    <property type="molecule type" value="Genomic_DNA"/>
</dbReference>
<dbReference type="AlphaFoldDB" id="A0A0F8Z4A3"/>
<feature type="transmembrane region" description="Helical" evidence="1">
    <location>
        <begin position="166"/>
        <end position="188"/>
    </location>
</feature>
<keyword evidence="1" id="KW-0812">Transmembrane</keyword>
<accession>A0A0F8Z4A3</accession>
<gene>
    <name evidence="2" type="ORF">LCGC14_3080320</name>
</gene>
<feature type="transmembrane region" description="Helical" evidence="1">
    <location>
        <begin position="96"/>
        <end position="117"/>
    </location>
</feature>
<proteinExistence type="predicted"/>
<protein>
    <submittedName>
        <fullName evidence="2">Uncharacterized protein</fullName>
    </submittedName>
</protein>
<reference evidence="2" key="1">
    <citation type="journal article" date="2015" name="Nature">
        <title>Complex archaea that bridge the gap between prokaryotes and eukaryotes.</title>
        <authorList>
            <person name="Spang A."/>
            <person name="Saw J.H."/>
            <person name="Jorgensen S.L."/>
            <person name="Zaremba-Niedzwiedzka K."/>
            <person name="Martijn J."/>
            <person name="Lind A.E."/>
            <person name="van Eijk R."/>
            <person name="Schleper C."/>
            <person name="Guy L."/>
            <person name="Ettema T.J."/>
        </authorList>
    </citation>
    <scope>NUCLEOTIDE SEQUENCE</scope>
</reference>
<feature type="transmembrane region" description="Helical" evidence="1">
    <location>
        <begin position="195"/>
        <end position="216"/>
    </location>
</feature>
<keyword evidence="1" id="KW-1133">Transmembrane helix</keyword>
<name>A0A0F8Z4A3_9ZZZZ</name>
<organism evidence="2">
    <name type="scientific">marine sediment metagenome</name>
    <dbReference type="NCBI Taxonomy" id="412755"/>
    <lineage>
        <taxon>unclassified sequences</taxon>
        <taxon>metagenomes</taxon>
        <taxon>ecological metagenomes</taxon>
    </lineage>
</organism>
<feature type="non-terminal residue" evidence="2">
    <location>
        <position position="1"/>
    </location>
</feature>
<evidence type="ECO:0000256" key="1">
    <source>
        <dbReference type="SAM" id="Phobius"/>
    </source>
</evidence>
<feature type="transmembrane region" description="Helical" evidence="1">
    <location>
        <begin position="129"/>
        <end position="146"/>
    </location>
</feature>
<comment type="caution">
    <text evidence="2">The sequence shown here is derived from an EMBL/GenBank/DDBJ whole genome shotgun (WGS) entry which is preliminary data.</text>
</comment>
<evidence type="ECO:0000313" key="2">
    <source>
        <dbReference type="EMBL" id="KKK54871.1"/>
    </source>
</evidence>